<feature type="transmembrane region" description="Helical" evidence="6">
    <location>
        <begin position="367"/>
        <end position="387"/>
    </location>
</feature>
<feature type="domain" description="Major facilitator superfamily (MFS) profile" evidence="7">
    <location>
        <begin position="16"/>
        <end position="394"/>
    </location>
</feature>
<dbReference type="CDD" id="cd17324">
    <property type="entry name" value="MFS_NepI_like"/>
    <property type="match status" value="1"/>
</dbReference>
<evidence type="ECO:0000256" key="2">
    <source>
        <dbReference type="ARBA" id="ARBA00022475"/>
    </source>
</evidence>
<reference evidence="8" key="1">
    <citation type="journal article" date="2014" name="Int. J. Syst. Evol. Microbiol.">
        <title>Complete genome sequence of Corynebacterium casei LMG S-19264T (=DSM 44701T), isolated from a smear-ripened cheese.</title>
        <authorList>
            <consortium name="US DOE Joint Genome Institute (JGI-PGF)"/>
            <person name="Walter F."/>
            <person name="Albersmeier A."/>
            <person name="Kalinowski J."/>
            <person name="Ruckert C."/>
        </authorList>
    </citation>
    <scope>NUCLEOTIDE SEQUENCE</scope>
    <source>
        <strain evidence="8">CGMCC 4.7299</strain>
    </source>
</reference>
<keyword evidence="4 6" id="KW-1133">Transmembrane helix</keyword>
<name>A0A8J3C3H0_9ACTN</name>
<evidence type="ECO:0000256" key="4">
    <source>
        <dbReference type="ARBA" id="ARBA00022989"/>
    </source>
</evidence>
<feature type="transmembrane region" description="Helical" evidence="6">
    <location>
        <begin position="81"/>
        <end position="105"/>
    </location>
</feature>
<keyword evidence="5 6" id="KW-0472">Membrane</keyword>
<reference evidence="8" key="2">
    <citation type="submission" date="2020-09" db="EMBL/GenBank/DDBJ databases">
        <authorList>
            <person name="Sun Q."/>
            <person name="Zhou Y."/>
        </authorList>
    </citation>
    <scope>NUCLEOTIDE SEQUENCE</scope>
    <source>
        <strain evidence="8">CGMCC 4.7299</strain>
    </source>
</reference>
<dbReference type="EMBL" id="BMMX01000032">
    <property type="protein sequence ID" value="GGL09625.1"/>
    <property type="molecule type" value="Genomic_DNA"/>
</dbReference>
<dbReference type="AlphaFoldDB" id="A0A8J3C3H0"/>
<feature type="transmembrane region" description="Helical" evidence="6">
    <location>
        <begin position="337"/>
        <end position="361"/>
    </location>
</feature>
<dbReference type="Pfam" id="PF07690">
    <property type="entry name" value="MFS_1"/>
    <property type="match status" value="1"/>
</dbReference>
<evidence type="ECO:0000313" key="8">
    <source>
        <dbReference type="EMBL" id="GGL09625.1"/>
    </source>
</evidence>
<dbReference type="InterPro" id="IPR020846">
    <property type="entry name" value="MFS_dom"/>
</dbReference>
<feature type="transmembrane region" description="Helical" evidence="6">
    <location>
        <begin position="111"/>
        <end position="132"/>
    </location>
</feature>
<feature type="transmembrane region" description="Helical" evidence="6">
    <location>
        <begin position="303"/>
        <end position="325"/>
    </location>
</feature>
<protein>
    <submittedName>
        <fullName evidence="8">MFS transporter</fullName>
    </submittedName>
</protein>
<proteinExistence type="predicted"/>
<dbReference type="GO" id="GO:0022857">
    <property type="term" value="F:transmembrane transporter activity"/>
    <property type="evidence" value="ECO:0007669"/>
    <property type="project" value="InterPro"/>
</dbReference>
<dbReference type="PANTHER" id="PTHR43124:SF3">
    <property type="entry name" value="CHLORAMPHENICOL EFFLUX PUMP RV0191"/>
    <property type="match status" value="1"/>
</dbReference>
<keyword evidence="9" id="KW-1185">Reference proteome</keyword>
<evidence type="ECO:0000256" key="5">
    <source>
        <dbReference type="ARBA" id="ARBA00023136"/>
    </source>
</evidence>
<evidence type="ECO:0000256" key="1">
    <source>
        <dbReference type="ARBA" id="ARBA00004651"/>
    </source>
</evidence>
<evidence type="ECO:0000259" key="7">
    <source>
        <dbReference type="PROSITE" id="PS50850"/>
    </source>
</evidence>
<accession>A0A8J3C3H0</accession>
<dbReference type="Proteomes" id="UP000656042">
    <property type="component" value="Unassembled WGS sequence"/>
</dbReference>
<evidence type="ECO:0000313" key="9">
    <source>
        <dbReference type="Proteomes" id="UP000656042"/>
    </source>
</evidence>
<keyword evidence="2" id="KW-1003">Cell membrane</keyword>
<feature type="transmembrane region" description="Helical" evidence="6">
    <location>
        <begin position="144"/>
        <end position="166"/>
    </location>
</feature>
<dbReference type="GO" id="GO:0005886">
    <property type="term" value="C:plasma membrane"/>
    <property type="evidence" value="ECO:0007669"/>
    <property type="project" value="UniProtKB-SubCell"/>
</dbReference>
<feature type="transmembrane region" description="Helical" evidence="6">
    <location>
        <begin position="12"/>
        <end position="39"/>
    </location>
</feature>
<dbReference type="InterPro" id="IPR036259">
    <property type="entry name" value="MFS_trans_sf"/>
</dbReference>
<feature type="transmembrane region" description="Helical" evidence="6">
    <location>
        <begin position="211"/>
        <end position="235"/>
    </location>
</feature>
<dbReference type="Gene3D" id="1.20.1250.20">
    <property type="entry name" value="MFS general substrate transporter like domains"/>
    <property type="match status" value="1"/>
</dbReference>
<keyword evidence="3 6" id="KW-0812">Transmembrane</keyword>
<feature type="transmembrane region" description="Helical" evidence="6">
    <location>
        <begin position="172"/>
        <end position="190"/>
    </location>
</feature>
<dbReference type="PANTHER" id="PTHR43124">
    <property type="entry name" value="PURINE EFFLUX PUMP PBUE"/>
    <property type="match status" value="1"/>
</dbReference>
<dbReference type="InterPro" id="IPR050189">
    <property type="entry name" value="MFS_Efflux_Transporters"/>
</dbReference>
<comment type="subcellular location">
    <subcellularLocation>
        <location evidence="1">Cell membrane</location>
        <topology evidence="1">Multi-pass membrane protein</topology>
    </subcellularLocation>
</comment>
<feature type="transmembrane region" description="Helical" evidence="6">
    <location>
        <begin position="278"/>
        <end position="297"/>
    </location>
</feature>
<organism evidence="8 9">
    <name type="scientific">Mangrovihabitans endophyticus</name>
    <dbReference type="NCBI Taxonomy" id="1751298"/>
    <lineage>
        <taxon>Bacteria</taxon>
        <taxon>Bacillati</taxon>
        <taxon>Actinomycetota</taxon>
        <taxon>Actinomycetes</taxon>
        <taxon>Micromonosporales</taxon>
        <taxon>Micromonosporaceae</taxon>
        <taxon>Mangrovihabitans</taxon>
    </lineage>
</organism>
<dbReference type="InterPro" id="IPR011701">
    <property type="entry name" value="MFS"/>
</dbReference>
<evidence type="ECO:0000256" key="3">
    <source>
        <dbReference type="ARBA" id="ARBA00022692"/>
    </source>
</evidence>
<comment type="caution">
    <text evidence="8">The sequence shown here is derived from an EMBL/GenBank/DDBJ whole genome shotgun (WGS) entry which is preliminary data.</text>
</comment>
<dbReference type="SUPFAM" id="SSF103473">
    <property type="entry name" value="MFS general substrate transporter"/>
    <property type="match status" value="1"/>
</dbReference>
<sequence>MLDLNADVRLYRLPVIVAVLMVCSFAVATAEFVLVGLLPQIAADVGVPVGVAGQLVTVYMLVGAVGGPVAAVVTRRVPRRGLLAATMALAVVSALWCAVAGSYGALMAARAGSALAQALFMAVASQVLMAAVPERRRTAAVARLFGGFALATVAGLPLGALVGAAYGWRVTFVAVAALAGAGLVGVWVAVPRLPVGDPGGLASSVRAVLGGPMLAGLAVTLLALTGFVAVFTYVVPVLRAVAGFGPGWVGAALAGYGVGTVAGNLIAGRVAPARIGRWLPAAVAALAVVLLVQDVVLRSPLALAGPVLMGGAAFVVVPLVQTWLMGRAGPAAAGLAAAVNVSVAGAAGALGAALGGVVLSVGWGPLWLAPVAAVPAGCAVVAALLVAASDRARRDAVVGAGG</sequence>
<dbReference type="PROSITE" id="PS50850">
    <property type="entry name" value="MFS"/>
    <property type="match status" value="1"/>
</dbReference>
<feature type="transmembrane region" description="Helical" evidence="6">
    <location>
        <begin position="51"/>
        <end position="74"/>
    </location>
</feature>
<feature type="transmembrane region" description="Helical" evidence="6">
    <location>
        <begin position="247"/>
        <end position="266"/>
    </location>
</feature>
<evidence type="ECO:0000256" key="6">
    <source>
        <dbReference type="SAM" id="Phobius"/>
    </source>
</evidence>
<gene>
    <name evidence="8" type="ORF">GCM10012284_50370</name>
</gene>